<dbReference type="GO" id="GO:0016491">
    <property type="term" value="F:oxidoreductase activity"/>
    <property type="evidence" value="ECO:0007669"/>
    <property type="project" value="InterPro"/>
</dbReference>
<keyword evidence="6" id="KW-1185">Reference proteome</keyword>
<dbReference type="AlphaFoldDB" id="A0A484N2W9"/>
<dbReference type="Gene3D" id="2.60.40.420">
    <property type="entry name" value="Cupredoxins - blue copper proteins"/>
    <property type="match status" value="2"/>
</dbReference>
<evidence type="ECO:0008006" key="7">
    <source>
        <dbReference type="Google" id="ProtNLM"/>
    </source>
</evidence>
<dbReference type="Proteomes" id="UP000595140">
    <property type="component" value="Unassembled WGS sequence"/>
</dbReference>
<sequence>MRLVEVEGTHTQHVDLQSIDVHVGQSYSVLLTADQAATDYYFVVYTPFTPEKVLLTTAVLHYANQSARRPVFRDFRPPDHLNWSIHQARSIKTNLTAYGARLSEQGSYNYGKKNISRTITLANSVVPVAGKLMFAVNGVSFVDPETPLLLADHFNISGVYAPGSMPAAPPPTAAGAGEFRPETAVMGASFREFVEIVLQNNEKTLQTFHINGHNFFVVGMGWGGWNRANRTAYNLKDAVARVTTQVYPESWTAIYVALDSVGIWNVRSEHWERKYLGQQFYLKVASNSSEINDKIPKNTLLCGKAAAAGGSTPPPSA</sequence>
<comment type="similarity">
    <text evidence="1">Belongs to the multicopper oxidase family.</text>
</comment>
<dbReference type="SUPFAM" id="SSF49503">
    <property type="entry name" value="Cupredoxins"/>
    <property type="match status" value="2"/>
</dbReference>
<evidence type="ECO:0000313" key="5">
    <source>
        <dbReference type="EMBL" id="VFQ94364.1"/>
    </source>
</evidence>
<dbReference type="PANTHER" id="PTHR11709">
    <property type="entry name" value="MULTI-COPPER OXIDASE"/>
    <property type="match status" value="1"/>
</dbReference>
<dbReference type="InterPro" id="IPR045087">
    <property type="entry name" value="Cu-oxidase_fam"/>
</dbReference>
<dbReference type="OrthoDB" id="1685085at2759"/>
<evidence type="ECO:0000313" key="6">
    <source>
        <dbReference type="Proteomes" id="UP000595140"/>
    </source>
</evidence>
<evidence type="ECO:0000256" key="1">
    <source>
        <dbReference type="ARBA" id="ARBA00010609"/>
    </source>
</evidence>
<protein>
    <recommendedName>
        <fullName evidence="7">Plastocyanin-like domain-containing protein</fullName>
    </recommendedName>
</protein>
<name>A0A484N2W9_9ASTE</name>
<dbReference type="PANTHER" id="PTHR11709:SF296">
    <property type="entry name" value="MULTI-COPPER OXIDASE TYPE I FAMILY PROTEIN"/>
    <property type="match status" value="1"/>
</dbReference>
<proteinExistence type="inferred from homology"/>
<dbReference type="InterPro" id="IPR001117">
    <property type="entry name" value="Cu-oxidase_2nd"/>
</dbReference>
<gene>
    <name evidence="5" type="ORF">CCAM_LOCUS36140</name>
</gene>
<dbReference type="Pfam" id="PF00394">
    <property type="entry name" value="Cu-oxidase"/>
    <property type="match status" value="1"/>
</dbReference>
<evidence type="ECO:0000259" key="4">
    <source>
        <dbReference type="Pfam" id="PF07731"/>
    </source>
</evidence>
<organism evidence="5 6">
    <name type="scientific">Cuscuta campestris</name>
    <dbReference type="NCBI Taxonomy" id="132261"/>
    <lineage>
        <taxon>Eukaryota</taxon>
        <taxon>Viridiplantae</taxon>
        <taxon>Streptophyta</taxon>
        <taxon>Embryophyta</taxon>
        <taxon>Tracheophyta</taxon>
        <taxon>Spermatophyta</taxon>
        <taxon>Magnoliopsida</taxon>
        <taxon>eudicotyledons</taxon>
        <taxon>Gunneridae</taxon>
        <taxon>Pentapetalae</taxon>
        <taxon>asterids</taxon>
        <taxon>lamiids</taxon>
        <taxon>Solanales</taxon>
        <taxon>Convolvulaceae</taxon>
        <taxon>Cuscuteae</taxon>
        <taxon>Cuscuta</taxon>
        <taxon>Cuscuta subgen. Grammica</taxon>
        <taxon>Cuscuta sect. Cleistogrammica</taxon>
    </lineage>
</organism>
<keyword evidence="2" id="KW-0325">Glycoprotein</keyword>
<evidence type="ECO:0000259" key="3">
    <source>
        <dbReference type="Pfam" id="PF00394"/>
    </source>
</evidence>
<dbReference type="InterPro" id="IPR008972">
    <property type="entry name" value="Cupredoxin"/>
</dbReference>
<accession>A0A484N2W9</accession>
<dbReference type="Pfam" id="PF07731">
    <property type="entry name" value="Cu-oxidase_2"/>
    <property type="match status" value="1"/>
</dbReference>
<feature type="domain" description="Plastocyanin-like" evidence="4">
    <location>
        <begin position="151"/>
        <end position="287"/>
    </location>
</feature>
<dbReference type="InterPro" id="IPR011706">
    <property type="entry name" value="Cu-oxidase_C"/>
</dbReference>
<reference evidence="5 6" key="1">
    <citation type="submission" date="2018-04" db="EMBL/GenBank/DDBJ databases">
        <authorList>
            <person name="Vogel A."/>
        </authorList>
    </citation>
    <scope>NUCLEOTIDE SEQUENCE [LARGE SCALE GENOMIC DNA]</scope>
</reference>
<dbReference type="EMBL" id="OOIL02005264">
    <property type="protein sequence ID" value="VFQ94364.1"/>
    <property type="molecule type" value="Genomic_DNA"/>
</dbReference>
<evidence type="ECO:0000256" key="2">
    <source>
        <dbReference type="ARBA" id="ARBA00023180"/>
    </source>
</evidence>
<dbReference type="GO" id="GO:0005507">
    <property type="term" value="F:copper ion binding"/>
    <property type="evidence" value="ECO:0007669"/>
    <property type="project" value="InterPro"/>
</dbReference>
<feature type="domain" description="Plastocyanin-like" evidence="3">
    <location>
        <begin position="1"/>
        <end position="64"/>
    </location>
</feature>